<reference evidence="1 2" key="1">
    <citation type="submission" date="2016-10" db="EMBL/GenBank/DDBJ databases">
        <authorList>
            <person name="de Groot N.N."/>
        </authorList>
    </citation>
    <scope>NUCLEOTIDE SEQUENCE [LARGE SCALE GENOMIC DNA]</scope>
    <source>
        <strain evidence="1 2">Nm22</strain>
    </source>
</reference>
<dbReference type="Proteomes" id="UP000199459">
    <property type="component" value="Unassembled WGS sequence"/>
</dbReference>
<gene>
    <name evidence="1" type="ORF">SAMN05216325_12212</name>
</gene>
<dbReference type="AlphaFoldDB" id="A0A1H8H9C5"/>
<organism evidence="1 2">
    <name type="scientific">Nitrosomonas marina</name>
    <dbReference type="NCBI Taxonomy" id="917"/>
    <lineage>
        <taxon>Bacteria</taxon>
        <taxon>Pseudomonadati</taxon>
        <taxon>Pseudomonadota</taxon>
        <taxon>Betaproteobacteria</taxon>
        <taxon>Nitrosomonadales</taxon>
        <taxon>Nitrosomonadaceae</taxon>
        <taxon>Nitrosomonas</taxon>
    </lineage>
</organism>
<sequence>MIEKMQLMIHFFVTLARLIRPGGIKAVMAENLLLKQQLITLTRQRSRAPRLTSFDRVLFGYLTFFISKKRLQKIAITLKPATLLKFHQALVKRKYRKLFS</sequence>
<dbReference type="EMBL" id="FOCP01000022">
    <property type="protein sequence ID" value="SEN52098.1"/>
    <property type="molecule type" value="Genomic_DNA"/>
</dbReference>
<evidence type="ECO:0000313" key="2">
    <source>
        <dbReference type="Proteomes" id="UP000199459"/>
    </source>
</evidence>
<protein>
    <submittedName>
        <fullName evidence="1">Uncharacterized protein</fullName>
    </submittedName>
</protein>
<evidence type="ECO:0000313" key="1">
    <source>
        <dbReference type="EMBL" id="SEN52098.1"/>
    </source>
</evidence>
<accession>A0A1H8H9C5</accession>
<proteinExistence type="predicted"/>
<name>A0A1H8H9C5_9PROT</name>